<evidence type="ECO:0000313" key="5">
    <source>
        <dbReference type="EMBL" id="OGL87763.1"/>
    </source>
</evidence>
<evidence type="ECO:0000256" key="1">
    <source>
        <dbReference type="ARBA" id="ARBA00005898"/>
    </source>
</evidence>
<accession>A0A1F7VBG4</accession>
<dbReference type="InterPro" id="IPR013221">
    <property type="entry name" value="Mur_ligase_cen"/>
</dbReference>
<keyword evidence="2" id="KW-0132">Cell division</keyword>
<dbReference type="SUPFAM" id="SSF53623">
    <property type="entry name" value="MurD-like peptide ligases, catalytic domain"/>
    <property type="match status" value="1"/>
</dbReference>
<dbReference type="UniPathway" id="UPA00219"/>
<dbReference type="InterPro" id="IPR005761">
    <property type="entry name" value="UDP-N-AcMur-Glu-dNH2Pim_ligase"/>
</dbReference>
<reference evidence="5 6" key="1">
    <citation type="journal article" date="2016" name="Nat. Commun.">
        <title>Thousands of microbial genomes shed light on interconnected biogeochemical processes in an aquifer system.</title>
        <authorList>
            <person name="Anantharaman K."/>
            <person name="Brown C.T."/>
            <person name="Hug L.A."/>
            <person name="Sharon I."/>
            <person name="Castelle C.J."/>
            <person name="Probst A.J."/>
            <person name="Thomas B.C."/>
            <person name="Singh A."/>
            <person name="Wilkins M.J."/>
            <person name="Karaoz U."/>
            <person name="Brodie E.L."/>
            <person name="Williams K.H."/>
            <person name="Hubbard S.S."/>
            <person name="Banfield J.F."/>
        </authorList>
    </citation>
    <scope>NUCLEOTIDE SEQUENCE [LARGE SCALE GENOMIC DNA]</scope>
</reference>
<comment type="subcellular location">
    <subcellularLocation>
        <location evidence="2">Cytoplasm</location>
    </subcellularLocation>
</comment>
<dbReference type="GO" id="GO:0005524">
    <property type="term" value="F:ATP binding"/>
    <property type="evidence" value="ECO:0007669"/>
    <property type="project" value="InterPro"/>
</dbReference>
<keyword evidence="2" id="KW-0133">Cell shape</keyword>
<evidence type="ECO:0000313" key="6">
    <source>
        <dbReference type="Proteomes" id="UP000178264"/>
    </source>
</evidence>
<dbReference type="Gene3D" id="3.90.190.20">
    <property type="entry name" value="Mur ligase, C-terminal domain"/>
    <property type="match status" value="1"/>
</dbReference>
<dbReference type="Pfam" id="PF02875">
    <property type="entry name" value="Mur_ligase_C"/>
    <property type="match status" value="1"/>
</dbReference>
<dbReference type="Proteomes" id="UP000178264">
    <property type="component" value="Unassembled WGS sequence"/>
</dbReference>
<dbReference type="SUPFAM" id="SSF53244">
    <property type="entry name" value="MurD-like peptide ligases, peptide-binding domain"/>
    <property type="match status" value="1"/>
</dbReference>
<keyword evidence="2" id="KW-0131">Cell cycle</keyword>
<gene>
    <name evidence="5" type="ORF">A3I42_01090</name>
</gene>
<dbReference type="InterPro" id="IPR004101">
    <property type="entry name" value="Mur_ligase_C"/>
</dbReference>
<dbReference type="GO" id="GO:0016881">
    <property type="term" value="F:acid-amino acid ligase activity"/>
    <property type="evidence" value="ECO:0007669"/>
    <property type="project" value="InterPro"/>
</dbReference>
<dbReference type="GO" id="GO:0071555">
    <property type="term" value="P:cell wall organization"/>
    <property type="evidence" value="ECO:0007669"/>
    <property type="project" value="UniProtKB-KW"/>
</dbReference>
<proteinExistence type="inferred from homology"/>
<dbReference type="GO" id="GO:0009252">
    <property type="term" value="P:peptidoglycan biosynthetic process"/>
    <property type="evidence" value="ECO:0007669"/>
    <property type="project" value="UniProtKB-UniPathway"/>
</dbReference>
<dbReference type="Pfam" id="PF08245">
    <property type="entry name" value="Mur_ligase_M"/>
    <property type="match status" value="1"/>
</dbReference>
<dbReference type="EMBL" id="MGER01000060">
    <property type="protein sequence ID" value="OGL87763.1"/>
    <property type="molecule type" value="Genomic_DNA"/>
</dbReference>
<dbReference type="NCBIfam" id="TIGR01085">
    <property type="entry name" value="murE"/>
    <property type="match status" value="1"/>
</dbReference>
<dbReference type="GO" id="GO:0005737">
    <property type="term" value="C:cytoplasm"/>
    <property type="evidence" value="ECO:0007669"/>
    <property type="project" value="UniProtKB-SubCell"/>
</dbReference>
<evidence type="ECO:0000259" key="3">
    <source>
        <dbReference type="Pfam" id="PF02875"/>
    </source>
</evidence>
<dbReference type="InterPro" id="IPR036565">
    <property type="entry name" value="Mur-like_cat_sf"/>
</dbReference>
<dbReference type="NCBIfam" id="NF001126">
    <property type="entry name" value="PRK00139.1-4"/>
    <property type="match status" value="1"/>
</dbReference>
<evidence type="ECO:0000256" key="2">
    <source>
        <dbReference type="RuleBase" id="RU004135"/>
    </source>
</evidence>
<dbReference type="GO" id="GO:0008360">
    <property type="term" value="P:regulation of cell shape"/>
    <property type="evidence" value="ECO:0007669"/>
    <property type="project" value="UniProtKB-KW"/>
</dbReference>
<name>A0A1F7VBG4_9BACT</name>
<comment type="pathway">
    <text evidence="2">Cell wall biogenesis; peptidoglycan biosynthesis.</text>
</comment>
<dbReference type="PANTHER" id="PTHR23135:SF4">
    <property type="entry name" value="UDP-N-ACETYLMURAMOYL-L-ALANYL-D-GLUTAMATE--2,6-DIAMINOPIMELATE LIGASE MURE HOMOLOG, CHLOROPLASTIC"/>
    <property type="match status" value="1"/>
</dbReference>
<dbReference type="AlphaFoldDB" id="A0A1F7VBG4"/>
<evidence type="ECO:0008006" key="7">
    <source>
        <dbReference type="Google" id="ProtNLM"/>
    </source>
</evidence>
<sequence>MAQAMNGFPQKKLVIVGVTGTDGKTTVVNLVGHIVRTTGKKVGWISTLGAQIGDTFIETGAHTTTVDPFTFYVLLKRMVKEHCELVVVELTSHALDQERVGKLPLATGIITNITHEHLDYHQSLTAYMSAKAKLFALIARGKRAHKGNGAVVLNCEDATFSSLSHLARAFHGLKVFTYGLGSGDVHGERIEETLEYLTFTLVTAYGHHTLRTRLIGDYNLRNILSAAALAHVCEVPWEKIHEGIETFQPLSGRLERIEQGQPFSVFVDFAHTPNALREVLTLLKRHAKAKITVVFGVAGERDKSKRPLMGEVVAQFADRAYLTEEDPRSESVEAISQMIAQGMATKGWKQNERYWLIPDRRIAIQTAFERATSDDIVLLAGKGHERMMAMDKGIDKPWDDREVAREELEKLGWRPV</sequence>
<comment type="caution">
    <text evidence="5">The sequence shown here is derived from an EMBL/GenBank/DDBJ whole genome shotgun (WGS) entry which is preliminary data.</text>
</comment>
<dbReference type="Gene3D" id="3.40.1190.10">
    <property type="entry name" value="Mur-like, catalytic domain"/>
    <property type="match status" value="1"/>
</dbReference>
<keyword evidence="2" id="KW-0961">Cell wall biogenesis/degradation</keyword>
<protein>
    <recommendedName>
        <fullName evidence="7">UDP-N-acetylmuramoyl-L-alanyl-D-glutamate--2, 6-diaminopimelate ligase</fullName>
    </recommendedName>
</protein>
<dbReference type="GO" id="GO:0051301">
    <property type="term" value="P:cell division"/>
    <property type="evidence" value="ECO:0007669"/>
    <property type="project" value="UniProtKB-KW"/>
</dbReference>
<keyword evidence="2" id="KW-0573">Peptidoglycan synthesis</keyword>
<evidence type="ECO:0000259" key="4">
    <source>
        <dbReference type="Pfam" id="PF08245"/>
    </source>
</evidence>
<feature type="domain" description="Mur ligase C-terminal" evidence="3">
    <location>
        <begin position="252"/>
        <end position="383"/>
    </location>
</feature>
<dbReference type="InterPro" id="IPR036615">
    <property type="entry name" value="Mur_ligase_C_dom_sf"/>
</dbReference>
<feature type="domain" description="Mur ligase central" evidence="4">
    <location>
        <begin position="18"/>
        <end position="230"/>
    </location>
</feature>
<dbReference type="PANTHER" id="PTHR23135">
    <property type="entry name" value="MUR LIGASE FAMILY MEMBER"/>
    <property type="match status" value="1"/>
</dbReference>
<comment type="similarity">
    <text evidence="1">Belongs to the MurCDEF family. MurE subfamily.</text>
</comment>
<organism evidence="5 6">
    <name type="scientific">Candidatus Uhrbacteria bacterium RIFCSPLOWO2_02_FULL_49_11</name>
    <dbReference type="NCBI Taxonomy" id="1802409"/>
    <lineage>
        <taxon>Bacteria</taxon>
        <taxon>Candidatus Uhriibacteriota</taxon>
    </lineage>
</organism>